<reference evidence="6" key="1">
    <citation type="journal article" date="2019" name="Int. J. Syst. Evol. Microbiol.">
        <title>The Global Catalogue of Microorganisms (GCM) 10K type strain sequencing project: providing services to taxonomists for standard genome sequencing and annotation.</title>
        <authorList>
            <consortium name="The Broad Institute Genomics Platform"/>
            <consortium name="The Broad Institute Genome Sequencing Center for Infectious Disease"/>
            <person name="Wu L."/>
            <person name="Ma J."/>
        </authorList>
    </citation>
    <scope>NUCLEOTIDE SEQUENCE [LARGE SCALE GENOMIC DNA]</scope>
    <source>
        <strain evidence="6">JCM 18325</strain>
    </source>
</reference>
<feature type="signal peptide" evidence="4">
    <location>
        <begin position="1"/>
        <end position="20"/>
    </location>
</feature>
<dbReference type="Pfam" id="PF13620">
    <property type="entry name" value="CarboxypepD_reg"/>
    <property type="match status" value="1"/>
</dbReference>
<dbReference type="InterPro" id="IPR036942">
    <property type="entry name" value="Beta-barrel_TonB_sf"/>
</dbReference>
<dbReference type="RefSeq" id="WP_345275602.1">
    <property type="nucleotide sequence ID" value="NZ_BAABJW010000001.1"/>
</dbReference>
<dbReference type="Proteomes" id="UP001501433">
    <property type="component" value="Unassembled WGS sequence"/>
</dbReference>
<comment type="subcellular location">
    <subcellularLocation>
        <location evidence="1">Cell outer membrane</location>
    </subcellularLocation>
</comment>
<evidence type="ECO:0000313" key="6">
    <source>
        <dbReference type="Proteomes" id="UP001501433"/>
    </source>
</evidence>
<evidence type="ECO:0000256" key="2">
    <source>
        <dbReference type="ARBA" id="ARBA00023136"/>
    </source>
</evidence>
<dbReference type="Gene3D" id="2.60.40.1120">
    <property type="entry name" value="Carboxypeptidase-like, regulatory domain"/>
    <property type="match status" value="1"/>
</dbReference>
<keyword evidence="3" id="KW-0998">Cell outer membrane</keyword>
<organism evidence="5 6">
    <name type="scientific">Litoribaculum gwangyangense</name>
    <dbReference type="NCBI Taxonomy" id="1130722"/>
    <lineage>
        <taxon>Bacteria</taxon>
        <taxon>Pseudomonadati</taxon>
        <taxon>Bacteroidota</taxon>
        <taxon>Flavobacteriia</taxon>
        <taxon>Flavobacteriales</taxon>
        <taxon>Flavobacteriaceae</taxon>
        <taxon>Litoribaculum</taxon>
    </lineage>
</organism>
<comment type="caution">
    <text evidence="5">The sequence shown here is derived from an EMBL/GenBank/DDBJ whole genome shotgun (WGS) entry which is preliminary data.</text>
</comment>
<keyword evidence="2" id="KW-0472">Membrane</keyword>
<gene>
    <name evidence="5" type="ORF">GCM10023330_07590</name>
</gene>
<dbReference type="InterPro" id="IPR008969">
    <property type="entry name" value="CarboxyPept-like_regulatory"/>
</dbReference>
<evidence type="ECO:0000256" key="3">
    <source>
        <dbReference type="ARBA" id="ARBA00023237"/>
    </source>
</evidence>
<keyword evidence="6" id="KW-1185">Reference proteome</keyword>
<proteinExistence type="predicted"/>
<name>A0ABP9C734_9FLAO</name>
<dbReference type="SUPFAM" id="SSF56935">
    <property type="entry name" value="Porins"/>
    <property type="match status" value="1"/>
</dbReference>
<keyword evidence="4" id="KW-0732">Signal</keyword>
<evidence type="ECO:0000313" key="5">
    <source>
        <dbReference type="EMBL" id="GAA4803858.1"/>
    </source>
</evidence>
<feature type="chain" id="PRO_5046809337" evidence="4">
    <location>
        <begin position="21"/>
        <end position="933"/>
    </location>
</feature>
<sequence>MKKKLLIFLIGFFSFSSVFAQTIVKGSVKDAVSFEPISNVSITIEETEQTIQTDVLGEFMFSVNVPLGEQVLRISKSGYITKRYPIVVNKNSIVDISDMTLERDFTSSQDLFTITLSDDELNDDGGGADNISGLLSSSLDVFQRTAAFEFSQSFYRLRGLDSENGSILINGIEMNKLFDGRPQWNNWGGLNDVMRNQELTLGLSPSSYNFGGVLGTTNINVRASQARPGSRLTYSSSDRTYNNRLMATYASGLLKNDWAFTVSLGRRWGNEGFQDATLYDATSIFASVEKKFNEKHSINFVSIYAPNRRGRSSPNTLEVVDLKGIRYNEYWGWQDGEKRNSRMREIEQPILMLNHYWDISSKTTLNTNIGYQFGQIGNSRLNNNGTDLINGFPQGGGANPSPTYYQKLPSYALRNFPDDTSVAYGLQQQFLNDGQIDWNSMYQANISNARNGGNAIYALYEDRVDDKQLTLNTILTSELNDNIILNASVNYKSLRSENFAQVLDLLGASTYLDVDAFATDIDEAQNDLRNPNRIVTEGDRFAYNYNLLANVMNGYAQAQFKYNKVDFYLSGSISNTEYQREGLYQNGGFANNSFGKGEKLNFTGFGAKAGVTYKISGKHLLDFNGGYITRAPSLRNTYSNSRENHNIVPNITEEKVTSADASYIFRSPILKAKLTGYYTKIEDASEISFFFADGIGGDNTAFVQEILQGIDKRHIGGELGIEAQVTPTIKLKGVASVGQFTYDNNPNLFLTTEADDESVAAGFIDGFKDFGQSNLKDYKIAAGPHRAYSVGFEYRDPDYWWIGATANFFTNTYIDVSPLIRSSNFTTDFDGNTFNDYDEDLARELLRQEKFDDYMVVNLVGGKSWKIGDKFIGFFASINNVLDEVYRSGGFEQGRNANYRQLRDDKALDTPVFGSKYFYGFGATYFLNVYLSF</sequence>
<accession>A0ABP9C734</accession>
<evidence type="ECO:0000256" key="4">
    <source>
        <dbReference type="SAM" id="SignalP"/>
    </source>
</evidence>
<protein>
    <submittedName>
        <fullName evidence="5">Carboxypeptidase-like regulatory domain-containing protein</fullName>
    </submittedName>
</protein>
<dbReference type="SUPFAM" id="SSF49464">
    <property type="entry name" value="Carboxypeptidase regulatory domain-like"/>
    <property type="match status" value="1"/>
</dbReference>
<evidence type="ECO:0000256" key="1">
    <source>
        <dbReference type="ARBA" id="ARBA00004442"/>
    </source>
</evidence>
<dbReference type="Gene3D" id="2.40.170.20">
    <property type="entry name" value="TonB-dependent receptor, beta-barrel domain"/>
    <property type="match status" value="1"/>
</dbReference>
<dbReference type="EMBL" id="BAABJW010000001">
    <property type="protein sequence ID" value="GAA4803858.1"/>
    <property type="molecule type" value="Genomic_DNA"/>
</dbReference>